<reference evidence="1 2" key="1">
    <citation type="journal article" date="2021" name="Hortic Res">
        <title>High-quality reference genome and annotation aids understanding of berry development for evergreen blueberry (Vaccinium darrowii).</title>
        <authorList>
            <person name="Yu J."/>
            <person name="Hulse-Kemp A.M."/>
            <person name="Babiker E."/>
            <person name="Staton M."/>
        </authorList>
    </citation>
    <scope>NUCLEOTIDE SEQUENCE [LARGE SCALE GENOMIC DNA]</scope>
    <source>
        <strain evidence="2">cv. NJ 8807/NJ 8810</strain>
        <tissue evidence="1">Young leaf</tissue>
    </source>
</reference>
<keyword evidence="2" id="KW-1185">Reference proteome</keyword>
<evidence type="ECO:0000313" key="2">
    <source>
        <dbReference type="Proteomes" id="UP000828048"/>
    </source>
</evidence>
<dbReference type="Proteomes" id="UP000828048">
    <property type="component" value="Chromosome 2"/>
</dbReference>
<dbReference type="EMBL" id="CM037152">
    <property type="protein sequence ID" value="KAH7835233.1"/>
    <property type="molecule type" value="Genomic_DNA"/>
</dbReference>
<proteinExistence type="predicted"/>
<organism evidence="1 2">
    <name type="scientific">Vaccinium darrowii</name>
    <dbReference type="NCBI Taxonomy" id="229202"/>
    <lineage>
        <taxon>Eukaryota</taxon>
        <taxon>Viridiplantae</taxon>
        <taxon>Streptophyta</taxon>
        <taxon>Embryophyta</taxon>
        <taxon>Tracheophyta</taxon>
        <taxon>Spermatophyta</taxon>
        <taxon>Magnoliopsida</taxon>
        <taxon>eudicotyledons</taxon>
        <taxon>Gunneridae</taxon>
        <taxon>Pentapetalae</taxon>
        <taxon>asterids</taxon>
        <taxon>Ericales</taxon>
        <taxon>Ericaceae</taxon>
        <taxon>Vaccinioideae</taxon>
        <taxon>Vaccinieae</taxon>
        <taxon>Vaccinium</taxon>
    </lineage>
</organism>
<protein>
    <submittedName>
        <fullName evidence="1">Uncharacterized protein</fullName>
    </submittedName>
</protein>
<comment type="caution">
    <text evidence="1">The sequence shown here is derived from an EMBL/GenBank/DDBJ whole genome shotgun (WGS) entry which is preliminary data.</text>
</comment>
<sequence length="503" mass="55892">MGAAVVDVWIWCGLGLLVTSRVRQTLSPSSTHNQDPGDSSAPVRSGTGGARSDQSWKALLMDNGGLNSVPSTEENGTPEFVEKVNNLALDEASDVTEAAKKKKKRSKSKKKKELLEQTDPPSLPIVELFLSGEFPEGEIQQYKDDNLWRTTSEEKRELERLEKPLYNSVRRAAEVHRQVRKYIKGILKPGMLMIDLCETLESTVRKLISENGLEAGIAFPTGCSLNWVAAHWTPNSGDKTVLQYDDVMKLDFGTHVDGHIVDCAFTVAFNPMFDPLLEASREATNTGIKESGIDVRLCDVGAAIQEVMESYEVDINGKVFQVKSIRNLNGHSIGPYQIHAGKSVPIVKGGEQTKMEEGEFFAIETFASTGKGFVREDLECSHYMKNFEVGHMPLRLPRAKQLLATINKNFSTLAFCRRYLDRLGETKYLMALKNLCDAGIVQPYPPLCDIKGSYVSQFEHTILLRPTCKEVISRGSMMKALEFFVQSTPILLLDSLHSVLNAI</sequence>
<gene>
    <name evidence="1" type="ORF">Vadar_024207</name>
</gene>
<evidence type="ECO:0000313" key="1">
    <source>
        <dbReference type="EMBL" id="KAH7835233.1"/>
    </source>
</evidence>
<accession>A0ACB7X3G6</accession>
<name>A0ACB7X3G6_9ERIC</name>